<name>A0A1F6DEI5_9BACT</name>
<dbReference type="AlphaFoldDB" id="A0A1F6DEI5"/>
<gene>
    <name evidence="2" type="ORF">A2765_04035</name>
</gene>
<dbReference type="InterPro" id="IPR025359">
    <property type="entry name" value="SduA_C"/>
</dbReference>
<dbReference type="Proteomes" id="UP000176377">
    <property type="component" value="Unassembled WGS sequence"/>
</dbReference>
<sequence length="381" mass="43765">MPGSDYKEIREYSIRQKAKNIAETPWLILPGDNKLTRRAVKLSFIKDHKDLDVFVGVHAEVLFQKRKNQKEAWPSKTINLAKVPSNLGLKFSLDSSQTYELAQALQDAYPIGNGKISSGTRTVLRGVSQDEVVITEKNKVSVLRRLSGMLTEEELNTWLKDNISSISADLALARLYHERRAEVIEFREALDREEDEHFWQKFLKKNNWMFGSACVEIISERRLDIHHTTDFPMKIDGGFMDIAEIKRPGIPFWAVARDGKYYKYRDKYLIPHFELQGAIAQTTKYILQAEKGVDSAEYIADHGGVVPLKPRGLVVHGRSNGWGVDEWEGFRLLNDELHSIQVITFDHLLRQAERILFVMQVEDENPPLEEVSEISIDDIPF</sequence>
<dbReference type="EMBL" id="MFLA01000016">
    <property type="protein sequence ID" value="OGG59730.1"/>
    <property type="molecule type" value="Genomic_DNA"/>
</dbReference>
<protein>
    <recommendedName>
        <fullName evidence="1">Shedu protein SduA C-terminal domain-containing protein</fullName>
    </recommendedName>
</protein>
<organism evidence="2 3">
    <name type="scientific">Candidatus Kaiserbacteria bacterium RIFCSPHIGHO2_01_FULL_56_24</name>
    <dbReference type="NCBI Taxonomy" id="1798487"/>
    <lineage>
        <taxon>Bacteria</taxon>
        <taxon>Candidatus Kaiseribacteriota</taxon>
    </lineage>
</organism>
<evidence type="ECO:0000259" key="1">
    <source>
        <dbReference type="Pfam" id="PF14082"/>
    </source>
</evidence>
<proteinExistence type="predicted"/>
<feature type="domain" description="Shedu protein SduA C-terminal" evidence="1">
    <location>
        <begin position="194"/>
        <end position="349"/>
    </location>
</feature>
<comment type="caution">
    <text evidence="2">The sequence shown here is derived from an EMBL/GenBank/DDBJ whole genome shotgun (WGS) entry which is preliminary data.</text>
</comment>
<dbReference type="Pfam" id="PF14082">
    <property type="entry name" value="SduA_C"/>
    <property type="match status" value="1"/>
</dbReference>
<accession>A0A1F6DEI5</accession>
<reference evidence="2 3" key="1">
    <citation type="journal article" date="2016" name="Nat. Commun.">
        <title>Thousands of microbial genomes shed light on interconnected biogeochemical processes in an aquifer system.</title>
        <authorList>
            <person name="Anantharaman K."/>
            <person name="Brown C.T."/>
            <person name="Hug L.A."/>
            <person name="Sharon I."/>
            <person name="Castelle C.J."/>
            <person name="Probst A.J."/>
            <person name="Thomas B.C."/>
            <person name="Singh A."/>
            <person name="Wilkins M.J."/>
            <person name="Karaoz U."/>
            <person name="Brodie E.L."/>
            <person name="Williams K.H."/>
            <person name="Hubbard S.S."/>
            <person name="Banfield J.F."/>
        </authorList>
    </citation>
    <scope>NUCLEOTIDE SEQUENCE [LARGE SCALE GENOMIC DNA]</scope>
</reference>
<evidence type="ECO:0000313" key="2">
    <source>
        <dbReference type="EMBL" id="OGG59730.1"/>
    </source>
</evidence>
<evidence type="ECO:0000313" key="3">
    <source>
        <dbReference type="Proteomes" id="UP000176377"/>
    </source>
</evidence>